<protein>
    <submittedName>
        <fullName evidence="2">Uncharacterized protein</fullName>
    </submittedName>
</protein>
<evidence type="ECO:0000313" key="2">
    <source>
        <dbReference type="EMBL" id="TMQ96814.1"/>
    </source>
</evidence>
<name>A0A5C4J913_9ACTN</name>
<dbReference type="EMBL" id="VCKW01000105">
    <property type="protein sequence ID" value="TMQ96814.1"/>
    <property type="molecule type" value="Genomic_DNA"/>
</dbReference>
<comment type="caution">
    <text evidence="2">The sequence shown here is derived from an EMBL/GenBank/DDBJ whole genome shotgun (WGS) entry which is preliminary data.</text>
</comment>
<gene>
    <name evidence="2" type="ORF">ETD83_20895</name>
</gene>
<proteinExistence type="predicted"/>
<organism evidence="2 3">
    <name type="scientific">Actinomadura soli</name>
    <dbReference type="NCBI Taxonomy" id="2508997"/>
    <lineage>
        <taxon>Bacteria</taxon>
        <taxon>Bacillati</taxon>
        <taxon>Actinomycetota</taxon>
        <taxon>Actinomycetes</taxon>
        <taxon>Streptosporangiales</taxon>
        <taxon>Thermomonosporaceae</taxon>
        <taxon>Actinomadura</taxon>
    </lineage>
</organism>
<feature type="transmembrane region" description="Helical" evidence="1">
    <location>
        <begin position="12"/>
        <end position="42"/>
    </location>
</feature>
<evidence type="ECO:0000313" key="3">
    <source>
        <dbReference type="Proteomes" id="UP000309174"/>
    </source>
</evidence>
<reference evidence="2 3" key="1">
    <citation type="submission" date="2019-05" db="EMBL/GenBank/DDBJ databases">
        <title>Draft genome sequence of Actinomadura sp. 14C53.</title>
        <authorList>
            <person name="Saricaoglu S."/>
            <person name="Isik K."/>
        </authorList>
    </citation>
    <scope>NUCLEOTIDE SEQUENCE [LARGE SCALE GENOMIC DNA]</scope>
    <source>
        <strain evidence="2 3">14C53</strain>
    </source>
</reference>
<keyword evidence="1" id="KW-0812">Transmembrane</keyword>
<sequence length="87" mass="8646">MSAVVQAPELWRVLAVAACLVSAAAGGVAVGAWVALTLAPAVPAARLTSAFIAELRARAQQRLRAVAVALAAAVALVVTALITGLFA</sequence>
<accession>A0A5C4J913</accession>
<keyword evidence="1" id="KW-1133">Transmembrane helix</keyword>
<evidence type="ECO:0000256" key="1">
    <source>
        <dbReference type="SAM" id="Phobius"/>
    </source>
</evidence>
<dbReference type="Proteomes" id="UP000309174">
    <property type="component" value="Unassembled WGS sequence"/>
</dbReference>
<keyword evidence="3" id="KW-1185">Reference proteome</keyword>
<keyword evidence="1" id="KW-0472">Membrane</keyword>
<dbReference type="AlphaFoldDB" id="A0A5C4J913"/>
<feature type="transmembrane region" description="Helical" evidence="1">
    <location>
        <begin position="63"/>
        <end position="86"/>
    </location>
</feature>
<dbReference type="RefSeq" id="WP_138646825.1">
    <property type="nucleotide sequence ID" value="NZ_VCKW01000105.1"/>
</dbReference>